<keyword evidence="3" id="KW-1185">Reference proteome</keyword>
<name>A0A401TNZ4_CHIPU</name>
<reference evidence="2 3" key="1">
    <citation type="journal article" date="2018" name="Nat. Ecol. Evol.">
        <title>Shark genomes provide insights into elasmobranch evolution and the origin of vertebrates.</title>
        <authorList>
            <person name="Hara Y"/>
            <person name="Yamaguchi K"/>
            <person name="Onimaru K"/>
            <person name="Kadota M"/>
            <person name="Koyanagi M"/>
            <person name="Keeley SD"/>
            <person name="Tatsumi K"/>
            <person name="Tanaka K"/>
            <person name="Motone F"/>
            <person name="Kageyama Y"/>
            <person name="Nozu R"/>
            <person name="Adachi N"/>
            <person name="Nishimura O"/>
            <person name="Nakagawa R"/>
            <person name="Tanegashima C"/>
            <person name="Kiyatake I"/>
            <person name="Matsumoto R"/>
            <person name="Murakumo K"/>
            <person name="Nishida K"/>
            <person name="Terakita A"/>
            <person name="Kuratani S"/>
            <person name="Sato K"/>
            <person name="Hyodo S Kuraku.S."/>
        </authorList>
    </citation>
    <scope>NUCLEOTIDE SEQUENCE [LARGE SCALE GENOMIC DNA]</scope>
</reference>
<sequence length="51" mass="5859">MGGRQSGMERLEPRSVRTRHDREALRHPRSRSGVVPLVPRDGENDLRRPQG</sequence>
<feature type="compositionally biased region" description="Basic and acidic residues" evidence="1">
    <location>
        <begin position="40"/>
        <end position="51"/>
    </location>
</feature>
<feature type="compositionally biased region" description="Basic and acidic residues" evidence="1">
    <location>
        <begin position="7"/>
        <end position="26"/>
    </location>
</feature>
<dbReference type="EMBL" id="BEZZ01136547">
    <property type="protein sequence ID" value="GCC44354.1"/>
    <property type="molecule type" value="Genomic_DNA"/>
</dbReference>
<protein>
    <submittedName>
        <fullName evidence="2">Uncharacterized protein</fullName>
    </submittedName>
</protein>
<accession>A0A401TNZ4</accession>
<dbReference type="AlphaFoldDB" id="A0A401TNZ4"/>
<comment type="caution">
    <text evidence="2">The sequence shown here is derived from an EMBL/GenBank/DDBJ whole genome shotgun (WGS) entry which is preliminary data.</text>
</comment>
<organism evidence="2 3">
    <name type="scientific">Chiloscyllium punctatum</name>
    <name type="common">Brownbanded bambooshark</name>
    <name type="synonym">Hemiscyllium punctatum</name>
    <dbReference type="NCBI Taxonomy" id="137246"/>
    <lineage>
        <taxon>Eukaryota</taxon>
        <taxon>Metazoa</taxon>
        <taxon>Chordata</taxon>
        <taxon>Craniata</taxon>
        <taxon>Vertebrata</taxon>
        <taxon>Chondrichthyes</taxon>
        <taxon>Elasmobranchii</taxon>
        <taxon>Galeomorphii</taxon>
        <taxon>Galeoidea</taxon>
        <taxon>Orectolobiformes</taxon>
        <taxon>Hemiscylliidae</taxon>
        <taxon>Chiloscyllium</taxon>
    </lineage>
</organism>
<evidence type="ECO:0000256" key="1">
    <source>
        <dbReference type="SAM" id="MobiDB-lite"/>
    </source>
</evidence>
<dbReference type="Proteomes" id="UP000287033">
    <property type="component" value="Unassembled WGS sequence"/>
</dbReference>
<feature type="non-terminal residue" evidence="2">
    <location>
        <position position="51"/>
    </location>
</feature>
<proteinExistence type="predicted"/>
<gene>
    <name evidence="2" type="ORF">chiPu_0028656</name>
</gene>
<feature type="region of interest" description="Disordered" evidence="1">
    <location>
        <begin position="1"/>
        <end position="51"/>
    </location>
</feature>
<evidence type="ECO:0000313" key="3">
    <source>
        <dbReference type="Proteomes" id="UP000287033"/>
    </source>
</evidence>
<evidence type="ECO:0000313" key="2">
    <source>
        <dbReference type="EMBL" id="GCC44354.1"/>
    </source>
</evidence>